<comment type="similarity">
    <text evidence="1">Belongs to the UPF0065 (bug) family.</text>
</comment>
<keyword evidence="2" id="KW-0732">Signal</keyword>
<dbReference type="EMBL" id="CP000092">
    <property type="protein sequence ID" value="AAZ65581.1"/>
    <property type="molecule type" value="Genomic_DNA"/>
</dbReference>
<keyword evidence="3" id="KW-0614">Plasmid</keyword>
<dbReference type="PIRSF" id="PIRSF017082">
    <property type="entry name" value="YflP"/>
    <property type="match status" value="1"/>
</dbReference>
<name>Q46MP6_CUPPJ</name>
<reference evidence="3" key="1">
    <citation type="submission" date="2005-08" db="EMBL/GenBank/DDBJ databases">
        <title>Complete sequence of a megaplasmid of Ralstonia eutropha JMP134.</title>
        <authorList>
            <person name="Copeland A."/>
            <person name="Lucas S."/>
            <person name="Lapidus A."/>
            <person name="Barry K."/>
            <person name="Detter J.C."/>
            <person name="Glavina T."/>
            <person name="Hammon N."/>
            <person name="Israni S."/>
            <person name="Pitluck S."/>
            <person name="Goltsman E."/>
            <person name="Martinez M."/>
            <person name="Vergez L."/>
            <person name="Larimer F."/>
            <person name="Land M."/>
            <person name="Lykidis A."/>
            <person name="Richardson P."/>
        </authorList>
    </citation>
    <scope>NUCLEOTIDE SEQUENCE [LARGE SCALE GENOMIC DNA]</scope>
    <source>
        <strain evidence="3">JMP134</strain>
        <plasmid evidence="3">megaplasmid</plasmid>
    </source>
</reference>
<proteinExistence type="inferred from homology"/>
<gene>
    <name evidence="3" type="ordered locus">Reut_C6277</name>
</gene>
<evidence type="ECO:0000256" key="1">
    <source>
        <dbReference type="ARBA" id="ARBA00006987"/>
    </source>
</evidence>
<accession>Q46MP6</accession>
<dbReference type="PANTHER" id="PTHR42928:SF5">
    <property type="entry name" value="BLR1237 PROTEIN"/>
    <property type="match status" value="1"/>
</dbReference>
<evidence type="ECO:0000256" key="2">
    <source>
        <dbReference type="SAM" id="SignalP"/>
    </source>
</evidence>
<dbReference type="eggNOG" id="COG3181">
    <property type="taxonomic scope" value="Bacteria"/>
</dbReference>
<evidence type="ECO:0000313" key="3">
    <source>
        <dbReference type="EMBL" id="AAZ65581.1"/>
    </source>
</evidence>
<dbReference type="Gene3D" id="3.40.190.150">
    <property type="entry name" value="Bordetella uptake gene, domain 1"/>
    <property type="match status" value="1"/>
</dbReference>
<dbReference type="SUPFAM" id="SSF53850">
    <property type="entry name" value="Periplasmic binding protein-like II"/>
    <property type="match status" value="1"/>
</dbReference>
<dbReference type="InterPro" id="IPR042100">
    <property type="entry name" value="Bug_dom1"/>
</dbReference>
<dbReference type="Pfam" id="PF03401">
    <property type="entry name" value="TctC"/>
    <property type="match status" value="1"/>
</dbReference>
<protein>
    <submittedName>
        <fullName evidence="3">Uncharacterized protein UPF0065</fullName>
    </submittedName>
</protein>
<feature type="chain" id="PRO_5004232519" evidence="2">
    <location>
        <begin position="25"/>
        <end position="325"/>
    </location>
</feature>
<dbReference type="CDD" id="cd07012">
    <property type="entry name" value="PBP2_Bug_TTT"/>
    <property type="match status" value="1"/>
</dbReference>
<dbReference type="PANTHER" id="PTHR42928">
    <property type="entry name" value="TRICARBOXYLATE-BINDING PROTEIN"/>
    <property type="match status" value="1"/>
</dbReference>
<dbReference type="HOGENOM" id="CLU_045683_0_2_4"/>
<geneLocation type="plasmid" evidence="3">
    <name>megaplasmid</name>
</geneLocation>
<dbReference type="AlphaFoldDB" id="Q46MP6"/>
<organism evidence="3">
    <name type="scientific">Cupriavidus pinatubonensis (strain JMP 134 / LMG 1197)</name>
    <name type="common">Cupriavidus necator (strain JMP 134)</name>
    <dbReference type="NCBI Taxonomy" id="264198"/>
    <lineage>
        <taxon>Bacteria</taxon>
        <taxon>Pseudomonadati</taxon>
        <taxon>Pseudomonadota</taxon>
        <taxon>Betaproteobacteria</taxon>
        <taxon>Burkholderiales</taxon>
        <taxon>Burkholderiaceae</taxon>
        <taxon>Cupriavidus</taxon>
    </lineage>
</organism>
<dbReference type="OrthoDB" id="8968467at2"/>
<sequence>MITRLVALGITATLLFGPAGEANAEAWPSRATPIRLVIPFPPGGTTDMLGRMVAQGLSKELGVPVVAENLPGANGNLGLLAVRRAKADGNTIMLGTPGPMIVNKYIYDTIAFDAKDAPAPIALVAELPNVLMTRRDLPVKSVAELVKLGKADKGKLTFGSPGVGASGHVSNELFMLKANFSATHVPYKGSSPMLTDLMGGNIDFAVDQISSALQFIKSGRLKALAVTSKTRSPQLPDVPTLQEAGIRDYEVSVWFCLAAPANTPAERVRVLNTATNKVLSDPAVREQIAVIGARPLGGSPQDLARRIADEEKNIVEVTRVVNLKN</sequence>
<dbReference type="InterPro" id="IPR005064">
    <property type="entry name" value="BUG"/>
</dbReference>
<dbReference type="KEGG" id="reu:Reut_C6277"/>
<dbReference type="Gene3D" id="3.40.190.10">
    <property type="entry name" value="Periplasmic binding protein-like II"/>
    <property type="match status" value="1"/>
</dbReference>
<feature type="signal peptide" evidence="2">
    <location>
        <begin position="1"/>
        <end position="24"/>
    </location>
</feature>